<evidence type="ECO:0000259" key="3">
    <source>
        <dbReference type="PROSITE" id="PS50883"/>
    </source>
</evidence>
<dbReference type="Gene3D" id="3.20.20.450">
    <property type="entry name" value="EAL domain"/>
    <property type="match status" value="1"/>
</dbReference>
<dbReference type="SMART" id="SM00267">
    <property type="entry name" value="GGDEF"/>
    <property type="match status" value="1"/>
</dbReference>
<dbReference type="CDD" id="cd01949">
    <property type="entry name" value="GGDEF"/>
    <property type="match status" value="1"/>
</dbReference>
<sequence length="692" mass="76296">MSHTSSPGASAFQEIVQRSAVGLMVIQDAAVVYCNPEAARLFAYSEAELCSLSLLDLIAGEDVPFMEVGSALRAQEPMTHSVQGVRKDGKTVPLEWTSVPSQHDGRCAIVATVLDATDRREAERRAQEEAERYQLLTQHMTDMICLHAPEGEYKWVSPSVEFILGYSPEEFLTLHSEDLLHPEEAGGLLDLGRTLLLGGERPVSTLVHRCLHKGGHYVWLESHTHIICDDTGEILHLQTSARDVTERRKMELRLERQAHYDPLTGLPNRRLFLTRLTEALAHFGPEHAEGMVLVVDLDRFEAVNDTLGYSAGDEVLQEVARRLTRTVGPTDTVARIGSDEFAVLLPTRPLAEGAEDVALRIRSELNRPIQLRYREETVAASVGAVTGRADHVSASRILSEAMGTVHVAKTVRKGIHIVRSQKETDGTSRGHRLEMDLRHAVARGELRAFYQPVVRLSDLSLAGFEALVRWEHPEFGLLGPEAFLRSAERSGQITAIDRWILREAGRQAYEWGAASDGRPLAINVNCTGHDVLDAGYTDDIRWVLDLLHDSPYSLALEITESLLVEETGLVSAELQEHQAAGARVCIDDFGTGYSSLRTLQELPIDVLKVDRSFVNTMTKDTQSRELVRAVVHLSQVLGKHVVAEGIESAEQAELLRQMGATYGQGYLFGKPMPAGEAAAFTERGVFVAAALA</sequence>
<dbReference type="CDD" id="cd00130">
    <property type="entry name" value="PAS"/>
    <property type="match status" value="2"/>
</dbReference>
<dbReference type="InterPro" id="IPR035919">
    <property type="entry name" value="EAL_sf"/>
</dbReference>
<dbReference type="GO" id="GO:0006355">
    <property type="term" value="P:regulation of DNA-templated transcription"/>
    <property type="evidence" value="ECO:0007669"/>
    <property type="project" value="InterPro"/>
</dbReference>
<dbReference type="InterPro" id="IPR013655">
    <property type="entry name" value="PAS_fold_3"/>
</dbReference>
<evidence type="ECO:0008006" key="7">
    <source>
        <dbReference type="Google" id="ProtNLM"/>
    </source>
</evidence>
<dbReference type="InterPro" id="IPR001610">
    <property type="entry name" value="PAC"/>
</dbReference>
<dbReference type="InterPro" id="IPR000160">
    <property type="entry name" value="GGDEF_dom"/>
</dbReference>
<evidence type="ECO:0000259" key="1">
    <source>
        <dbReference type="PROSITE" id="PS50112"/>
    </source>
</evidence>
<evidence type="ECO:0000313" key="6">
    <source>
        <dbReference type="Proteomes" id="UP000216446"/>
    </source>
</evidence>
<dbReference type="AlphaFoldDB" id="A0A259U3J8"/>
<dbReference type="InterPro" id="IPR000014">
    <property type="entry name" value="PAS"/>
</dbReference>
<dbReference type="PROSITE" id="PS50883">
    <property type="entry name" value="EAL"/>
    <property type="match status" value="1"/>
</dbReference>
<organism evidence="5 6">
    <name type="scientific">Rubricoccus marinus</name>
    <dbReference type="NCBI Taxonomy" id="716817"/>
    <lineage>
        <taxon>Bacteria</taxon>
        <taxon>Pseudomonadati</taxon>
        <taxon>Rhodothermota</taxon>
        <taxon>Rhodothermia</taxon>
        <taxon>Rhodothermales</taxon>
        <taxon>Rubricoccaceae</taxon>
        <taxon>Rubricoccus</taxon>
    </lineage>
</organism>
<dbReference type="SMART" id="SM00052">
    <property type="entry name" value="EAL"/>
    <property type="match status" value="1"/>
</dbReference>
<dbReference type="InterPro" id="IPR035965">
    <property type="entry name" value="PAS-like_dom_sf"/>
</dbReference>
<dbReference type="SMART" id="SM00086">
    <property type="entry name" value="PAC"/>
    <property type="match status" value="2"/>
</dbReference>
<dbReference type="InterPro" id="IPR013767">
    <property type="entry name" value="PAS_fold"/>
</dbReference>
<gene>
    <name evidence="5" type="ORF">BSZ36_16270</name>
</gene>
<feature type="domain" description="PAS" evidence="1">
    <location>
        <begin position="129"/>
        <end position="199"/>
    </location>
</feature>
<dbReference type="InParanoid" id="A0A259U3J8"/>
<dbReference type="Gene3D" id="3.30.450.20">
    <property type="entry name" value="PAS domain"/>
    <property type="match status" value="2"/>
</dbReference>
<dbReference type="InterPro" id="IPR043128">
    <property type="entry name" value="Rev_trsase/Diguanyl_cyclase"/>
</dbReference>
<dbReference type="EMBL" id="MQWB01000001">
    <property type="protein sequence ID" value="OZC04398.1"/>
    <property type="molecule type" value="Genomic_DNA"/>
</dbReference>
<dbReference type="SUPFAM" id="SSF141868">
    <property type="entry name" value="EAL domain-like"/>
    <property type="match status" value="1"/>
</dbReference>
<dbReference type="Pfam" id="PF08447">
    <property type="entry name" value="PAS_3"/>
    <property type="match status" value="1"/>
</dbReference>
<dbReference type="Pfam" id="PF00990">
    <property type="entry name" value="GGDEF"/>
    <property type="match status" value="1"/>
</dbReference>
<dbReference type="SUPFAM" id="SSF55785">
    <property type="entry name" value="PYP-like sensor domain (PAS domain)"/>
    <property type="match status" value="2"/>
</dbReference>
<protein>
    <recommendedName>
        <fullName evidence="7">GGDEF domain-containing protein</fullName>
    </recommendedName>
</protein>
<dbReference type="PANTHER" id="PTHR44757">
    <property type="entry name" value="DIGUANYLATE CYCLASE DGCP"/>
    <property type="match status" value="1"/>
</dbReference>
<dbReference type="PROSITE" id="PS50113">
    <property type="entry name" value="PAC"/>
    <property type="match status" value="2"/>
</dbReference>
<dbReference type="NCBIfam" id="TIGR00229">
    <property type="entry name" value="sensory_box"/>
    <property type="match status" value="2"/>
</dbReference>
<evidence type="ECO:0000259" key="4">
    <source>
        <dbReference type="PROSITE" id="PS50887"/>
    </source>
</evidence>
<dbReference type="SUPFAM" id="SSF55073">
    <property type="entry name" value="Nucleotide cyclase"/>
    <property type="match status" value="1"/>
</dbReference>
<dbReference type="NCBIfam" id="TIGR00254">
    <property type="entry name" value="GGDEF"/>
    <property type="match status" value="1"/>
</dbReference>
<dbReference type="OrthoDB" id="5522855at2"/>
<proteinExistence type="predicted"/>
<dbReference type="InterPro" id="IPR052155">
    <property type="entry name" value="Biofilm_reg_signaling"/>
</dbReference>
<dbReference type="PROSITE" id="PS50887">
    <property type="entry name" value="GGDEF"/>
    <property type="match status" value="1"/>
</dbReference>
<keyword evidence="6" id="KW-1185">Reference proteome</keyword>
<reference evidence="5 6" key="1">
    <citation type="submission" date="2016-11" db="EMBL/GenBank/DDBJ databases">
        <title>Study of marine rhodopsin-containing bacteria.</title>
        <authorList>
            <person name="Yoshizawa S."/>
            <person name="Kumagai Y."/>
            <person name="Kogure K."/>
        </authorList>
    </citation>
    <scope>NUCLEOTIDE SEQUENCE [LARGE SCALE GENOMIC DNA]</scope>
    <source>
        <strain evidence="5 6">SG-29</strain>
    </source>
</reference>
<dbReference type="InterPro" id="IPR029787">
    <property type="entry name" value="Nucleotide_cyclase"/>
</dbReference>
<dbReference type="Gene3D" id="3.30.70.270">
    <property type="match status" value="1"/>
</dbReference>
<evidence type="ECO:0000313" key="5">
    <source>
        <dbReference type="EMBL" id="OZC04398.1"/>
    </source>
</evidence>
<feature type="domain" description="GGDEF" evidence="4">
    <location>
        <begin position="288"/>
        <end position="423"/>
    </location>
</feature>
<feature type="domain" description="PAC" evidence="2">
    <location>
        <begin position="201"/>
        <end position="256"/>
    </location>
</feature>
<dbReference type="RefSeq" id="WP_094550825.1">
    <property type="nucleotide sequence ID" value="NZ_MQWB01000001.1"/>
</dbReference>
<comment type="caution">
    <text evidence="5">The sequence shown here is derived from an EMBL/GenBank/DDBJ whole genome shotgun (WGS) entry which is preliminary data.</text>
</comment>
<dbReference type="Pfam" id="PF00563">
    <property type="entry name" value="EAL"/>
    <property type="match status" value="1"/>
</dbReference>
<dbReference type="Proteomes" id="UP000216446">
    <property type="component" value="Unassembled WGS sequence"/>
</dbReference>
<accession>A0A259U3J8</accession>
<evidence type="ECO:0000259" key="2">
    <source>
        <dbReference type="PROSITE" id="PS50113"/>
    </source>
</evidence>
<dbReference type="PROSITE" id="PS50112">
    <property type="entry name" value="PAS"/>
    <property type="match status" value="1"/>
</dbReference>
<name>A0A259U3J8_9BACT</name>
<dbReference type="PANTHER" id="PTHR44757:SF2">
    <property type="entry name" value="BIOFILM ARCHITECTURE MAINTENANCE PROTEIN MBAA"/>
    <property type="match status" value="1"/>
</dbReference>
<dbReference type="SMART" id="SM00091">
    <property type="entry name" value="PAS"/>
    <property type="match status" value="2"/>
</dbReference>
<feature type="domain" description="PAC" evidence="2">
    <location>
        <begin position="78"/>
        <end position="128"/>
    </location>
</feature>
<dbReference type="InterPro" id="IPR000700">
    <property type="entry name" value="PAS-assoc_C"/>
</dbReference>
<dbReference type="CDD" id="cd01948">
    <property type="entry name" value="EAL"/>
    <property type="match status" value="1"/>
</dbReference>
<feature type="domain" description="EAL" evidence="3">
    <location>
        <begin position="430"/>
        <end position="685"/>
    </location>
</feature>
<dbReference type="Pfam" id="PF00989">
    <property type="entry name" value="PAS"/>
    <property type="match status" value="1"/>
</dbReference>
<dbReference type="InterPro" id="IPR001633">
    <property type="entry name" value="EAL_dom"/>
</dbReference>